<comment type="caution">
    <text evidence="2">The sequence shown here is derived from an EMBL/GenBank/DDBJ whole genome shotgun (WGS) entry which is preliminary data.</text>
</comment>
<dbReference type="Pfam" id="PF03444">
    <property type="entry name" value="WHD_HrcA"/>
    <property type="match status" value="1"/>
</dbReference>
<reference evidence="2 3" key="1">
    <citation type="submission" date="2021-06" db="EMBL/GenBank/DDBJ databases">
        <title>New haloarchaea isolates fom saline soil.</title>
        <authorList>
            <person name="Duran-Viseras A."/>
            <person name="Sanchez-Porro C.S."/>
            <person name="Ventosa A."/>
        </authorList>
    </citation>
    <scope>NUCLEOTIDE SEQUENCE [LARGE SCALE GENOMIC DNA]</scope>
    <source>
        <strain evidence="2 3">JCM 183640</strain>
    </source>
</reference>
<dbReference type="InterPro" id="IPR036390">
    <property type="entry name" value="WH_DNA-bd_sf"/>
</dbReference>
<organism evidence="2 3">
    <name type="scientific">Haloarcula limicola</name>
    <dbReference type="NCBI Taxonomy" id="1429915"/>
    <lineage>
        <taxon>Archaea</taxon>
        <taxon>Methanobacteriati</taxon>
        <taxon>Methanobacteriota</taxon>
        <taxon>Stenosarchaea group</taxon>
        <taxon>Halobacteria</taxon>
        <taxon>Halobacteriales</taxon>
        <taxon>Haloarculaceae</taxon>
        <taxon>Haloarcula</taxon>
    </lineage>
</organism>
<dbReference type="Proteomes" id="UP000766550">
    <property type="component" value="Unassembled WGS sequence"/>
</dbReference>
<proteinExistence type="predicted"/>
<dbReference type="SUPFAM" id="SSF46785">
    <property type="entry name" value="Winged helix' DNA-binding domain"/>
    <property type="match status" value="1"/>
</dbReference>
<dbReference type="GO" id="GO:0006355">
    <property type="term" value="P:regulation of DNA-templated transcription"/>
    <property type="evidence" value="ECO:0007669"/>
    <property type="project" value="InterPro"/>
</dbReference>
<gene>
    <name evidence="2" type="ORF">KTS45_12765</name>
</gene>
<feature type="domain" description="Winged helix-turn-helix transcription repressor HrcA DNA-binding" evidence="1">
    <location>
        <begin position="5"/>
        <end position="79"/>
    </location>
</feature>
<dbReference type="AlphaFoldDB" id="A0A8J7YBZ1"/>
<evidence type="ECO:0000259" key="1">
    <source>
        <dbReference type="Pfam" id="PF03444"/>
    </source>
</evidence>
<protein>
    <submittedName>
        <fullName evidence="2">Rrf2 family transcriptional regulator</fullName>
    </submittedName>
</protein>
<keyword evidence="3" id="KW-1185">Reference proteome</keyword>
<dbReference type="GO" id="GO:0003677">
    <property type="term" value="F:DNA binding"/>
    <property type="evidence" value="ECO:0007669"/>
    <property type="project" value="InterPro"/>
</dbReference>
<dbReference type="OrthoDB" id="64432at2157"/>
<evidence type="ECO:0000313" key="3">
    <source>
        <dbReference type="Proteomes" id="UP000766550"/>
    </source>
</evidence>
<dbReference type="RefSeq" id="WP_162317910.1">
    <property type="nucleotide sequence ID" value="NZ_JAHQXF010000002.1"/>
</dbReference>
<evidence type="ECO:0000313" key="2">
    <source>
        <dbReference type="EMBL" id="MBV0925069.1"/>
    </source>
</evidence>
<dbReference type="EMBL" id="JAHQXF010000002">
    <property type="protein sequence ID" value="MBV0925069.1"/>
    <property type="molecule type" value="Genomic_DNA"/>
</dbReference>
<dbReference type="InterPro" id="IPR036388">
    <property type="entry name" value="WH-like_DNA-bd_sf"/>
</dbReference>
<name>A0A8J7YBZ1_9EURY</name>
<accession>A0A8J7YBZ1</accession>
<dbReference type="InterPro" id="IPR005104">
    <property type="entry name" value="WHTH_HrcA_DNA-bd"/>
</dbReference>
<dbReference type="Gene3D" id="1.10.10.10">
    <property type="entry name" value="Winged helix-like DNA-binding domain superfamily/Winged helix DNA-binding domain"/>
    <property type="match status" value="1"/>
</dbReference>
<sequence>MVQIDLTSSQEQTLTSLVNRHREAEGPVKGQTVADEVDRSLGTVQNQMQSLAQLGLVDSVSGPEGGYVPTELAYDALGRDPLEETESMRMAHEYERLDVTVDRITLSGVHHPEQCRAQVHLQQSVGQFDVGQAVAVGPTPQYGLVVLGEIAAVDDTSNTLILDIAQMEAPVEAPDEAPE</sequence>